<protein>
    <recommendedName>
        <fullName evidence="1">glutathione-specific gamma-glutamylcyclotransferase</fullName>
        <ecNumber evidence="1">4.3.2.7</ecNumber>
    </recommendedName>
</protein>
<evidence type="ECO:0000256" key="1">
    <source>
        <dbReference type="ARBA" id="ARBA00012344"/>
    </source>
</evidence>
<name>A0AA40JCQ5_BURPE</name>
<sequence length="248" mass="27389">MTTSLVSPHRSARSERCNASPVLTRQLLEKDSIEALVAIDSPGLELLTEADRIASLREMLSIRPQGDVWVFGYGSLIWNSAIDSVERRIARIDGWHRSFCLSITALRATVDRPGLMLALDRGGSCCGAAYRLAEDDVERELRLLWSREMACGAYVPRWIELKDGNDEAFGWAIAFTIDADHPQYAGDLDETVAVRRLATAAGGLGSSADYLFRTCDSLHANGIRDPKLERLASLVRASHEDERLMALA</sequence>
<dbReference type="GO" id="GO:0005737">
    <property type="term" value="C:cytoplasm"/>
    <property type="evidence" value="ECO:0007669"/>
    <property type="project" value="TreeGrafter"/>
</dbReference>
<dbReference type="Gene3D" id="3.10.490.10">
    <property type="entry name" value="Gamma-glutamyl cyclotransferase-like"/>
    <property type="match status" value="1"/>
</dbReference>
<gene>
    <name evidence="3" type="ORF">Y036_2865</name>
</gene>
<evidence type="ECO:0000313" key="4">
    <source>
        <dbReference type="Proteomes" id="UP000030475"/>
    </source>
</evidence>
<dbReference type="PANTHER" id="PTHR12192">
    <property type="entry name" value="CATION TRANSPORT PROTEIN CHAC-RELATED"/>
    <property type="match status" value="1"/>
</dbReference>
<dbReference type="RefSeq" id="WP_052142496.1">
    <property type="nucleotide sequence ID" value="NZ_KN323088.1"/>
</dbReference>
<dbReference type="Proteomes" id="UP000030475">
    <property type="component" value="Unassembled WGS sequence"/>
</dbReference>
<accession>A0AA40JCQ5</accession>
<proteinExistence type="predicted"/>
<keyword evidence="2" id="KW-0456">Lyase</keyword>
<dbReference type="InterPro" id="IPR036568">
    <property type="entry name" value="GGCT-like_sf"/>
</dbReference>
<organism evidence="3 4">
    <name type="scientific">Burkholderia pseudomallei</name>
    <name type="common">Pseudomonas pseudomallei</name>
    <dbReference type="NCBI Taxonomy" id="28450"/>
    <lineage>
        <taxon>Bacteria</taxon>
        <taxon>Pseudomonadati</taxon>
        <taxon>Pseudomonadota</taxon>
        <taxon>Betaproteobacteria</taxon>
        <taxon>Burkholderiales</taxon>
        <taxon>Burkholderiaceae</taxon>
        <taxon>Burkholderia</taxon>
        <taxon>pseudomallei group</taxon>
    </lineage>
</organism>
<dbReference type="InterPro" id="IPR013024">
    <property type="entry name" value="GGCT-like"/>
</dbReference>
<dbReference type="EMBL" id="JQIM01000010">
    <property type="protein sequence ID" value="KGX08147.1"/>
    <property type="molecule type" value="Genomic_DNA"/>
</dbReference>
<dbReference type="GO" id="GO:0006751">
    <property type="term" value="P:glutathione catabolic process"/>
    <property type="evidence" value="ECO:0007669"/>
    <property type="project" value="InterPro"/>
</dbReference>
<dbReference type="PANTHER" id="PTHR12192:SF2">
    <property type="entry name" value="GLUTATHIONE-SPECIFIC GAMMA-GLUTAMYLCYCLOTRANSFERASE 2"/>
    <property type="match status" value="1"/>
</dbReference>
<dbReference type="EC" id="4.3.2.7" evidence="1"/>
<evidence type="ECO:0000256" key="2">
    <source>
        <dbReference type="ARBA" id="ARBA00023239"/>
    </source>
</evidence>
<dbReference type="Pfam" id="PF04752">
    <property type="entry name" value="ChaC"/>
    <property type="match status" value="1"/>
</dbReference>
<dbReference type="SUPFAM" id="SSF110857">
    <property type="entry name" value="Gamma-glutamyl cyclotransferase-like"/>
    <property type="match status" value="1"/>
</dbReference>
<dbReference type="GO" id="GO:0061928">
    <property type="term" value="F:glutathione specific gamma-glutamylcyclotransferase activity"/>
    <property type="evidence" value="ECO:0007669"/>
    <property type="project" value="UniProtKB-EC"/>
</dbReference>
<dbReference type="CDD" id="cd06661">
    <property type="entry name" value="GGCT_like"/>
    <property type="match status" value="1"/>
</dbReference>
<comment type="caution">
    <text evidence="3">The sequence shown here is derived from an EMBL/GenBank/DDBJ whole genome shotgun (WGS) entry which is preliminary data.</text>
</comment>
<dbReference type="AlphaFoldDB" id="A0AA40JCQ5"/>
<evidence type="ECO:0000313" key="3">
    <source>
        <dbReference type="EMBL" id="KGX08147.1"/>
    </source>
</evidence>
<reference evidence="3 4" key="1">
    <citation type="submission" date="2014-08" db="EMBL/GenBank/DDBJ databases">
        <authorList>
            <person name="Bunnell A."/>
            <person name="Chain P.S."/>
            <person name="Chertkov O."/>
            <person name="Currie B.J."/>
            <person name="Daligault H.E."/>
            <person name="Davenport K.W."/>
            <person name="Davis C."/>
            <person name="Gleasner C.D."/>
            <person name="Johnson S.L."/>
            <person name="Kaestli M."/>
            <person name="Koren S."/>
            <person name="Kunde Y.A."/>
            <person name="Mayo M."/>
            <person name="McMurry K.K."/>
            <person name="Price E.P."/>
            <person name="Reitenga K.G."/>
            <person name="Robison R."/>
            <person name="Rosovitz M.J."/>
            <person name="Sarovich D.S."/>
            <person name="Teshima H."/>
        </authorList>
    </citation>
    <scope>NUCLEOTIDE SEQUENCE [LARGE SCALE GENOMIC DNA]</scope>
    <source>
        <strain evidence="3 4">MSHR44</strain>
    </source>
</reference>
<dbReference type="InterPro" id="IPR006840">
    <property type="entry name" value="ChaC"/>
</dbReference>